<gene>
    <name evidence="3" type="ORF">EV686_11095</name>
</gene>
<accession>A0A4R3UT77</accession>
<proteinExistence type="predicted"/>
<name>A0A4R3UT77_9BURK</name>
<sequence length="91" mass="9628">MTMTVHTFANTILACGLTALVAIAAASWLARRKDRRKSRPAHTITGYRQPVSGYAPGSDKPSCGWPCAWLMVIAVVALAVAFTHVAVAAGF</sequence>
<evidence type="ECO:0000313" key="3">
    <source>
        <dbReference type="EMBL" id="TCU93927.1"/>
    </source>
</evidence>
<dbReference type="AlphaFoldDB" id="A0A4R3UT77"/>
<dbReference type="Proteomes" id="UP000294692">
    <property type="component" value="Unassembled WGS sequence"/>
</dbReference>
<organism evidence="3 4">
    <name type="scientific">Paracandidimonas soli</name>
    <dbReference type="NCBI Taxonomy" id="1917182"/>
    <lineage>
        <taxon>Bacteria</taxon>
        <taxon>Pseudomonadati</taxon>
        <taxon>Pseudomonadota</taxon>
        <taxon>Betaproteobacteria</taxon>
        <taxon>Burkholderiales</taxon>
        <taxon>Alcaligenaceae</taxon>
        <taxon>Paracandidimonas</taxon>
    </lineage>
</organism>
<keyword evidence="2" id="KW-1133">Transmembrane helix</keyword>
<evidence type="ECO:0000313" key="4">
    <source>
        <dbReference type="Proteomes" id="UP000294692"/>
    </source>
</evidence>
<dbReference type="RefSeq" id="WP_132477965.1">
    <property type="nucleotide sequence ID" value="NZ_JBHRVM010000001.1"/>
</dbReference>
<keyword evidence="2" id="KW-0812">Transmembrane</keyword>
<keyword evidence="4" id="KW-1185">Reference proteome</keyword>
<evidence type="ECO:0000256" key="2">
    <source>
        <dbReference type="SAM" id="Phobius"/>
    </source>
</evidence>
<feature type="transmembrane region" description="Helical" evidence="2">
    <location>
        <begin position="68"/>
        <end position="89"/>
    </location>
</feature>
<feature type="region of interest" description="Disordered" evidence="1">
    <location>
        <begin position="33"/>
        <end position="60"/>
    </location>
</feature>
<keyword evidence="2" id="KW-0472">Membrane</keyword>
<protein>
    <submittedName>
        <fullName evidence="3">Uncharacterized protein</fullName>
    </submittedName>
</protein>
<reference evidence="3 4" key="1">
    <citation type="submission" date="2019-03" db="EMBL/GenBank/DDBJ databases">
        <title>Genomic Encyclopedia of Type Strains, Phase IV (KMG-IV): sequencing the most valuable type-strain genomes for metagenomic binning, comparative biology and taxonomic classification.</title>
        <authorList>
            <person name="Goeker M."/>
        </authorList>
    </citation>
    <scope>NUCLEOTIDE SEQUENCE [LARGE SCALE GENOMIC DNA]</scope>
    <source>
        <strain evidence="3 4">DSM 100048</strain>
    </source>
</reference>
<comment type="caution">
    <text evidence="3">The sequence shown here is derived from an EMBL/GenBank/DDBJ whole genome shotgun (WGS) entry which is preliminary data.</text>
</comment>
<evidence type="ECO:0000256" key="1">
    <source>
        <dbReference type="SAM" id="MobiDB-lite"/>
    </source>
</evidence>
<dbReference type="EMBL" id="SMBX01000010">
    <property type="protein sequence ID" value="TCU93927.1"/>
    <property type="molecule type" value="Genomic_DNA"/>
</dbReference>
<feature type="transmembrane region" description="Helical" evidence="2">
    <location>
        <begin position="6"/>
        <end position="30"/>
    </location>
</feature>